<sequence length="66" mass="7193">MYTFAHPLAPTVKYTCDLPTSVASYATDHLHEFDFFVIESETSLHGIGIELVEKGTGNALGIVSIH</sequence>
<gene>
    <name evidence="1" type="ORF">PQBR57_0025</name>
</gene>
<proteinExistence type="predicted"/>
<geneLocation type="plasmid" evidence="1">
    <name>pQBR57</name>
</geneLocation>
<protein>
    <submittedName>
        <fullName evidence="1">Uncharacterized protein</fullName>
    </submittedName>
</protein>
<accession>A0A0G4E4Q2</accession>
<name>A0A0G4E4Q2_PSEFS</name>
<evidence type="ECO:0000313" key="1">
    <source>
        <dbReference type="EMBL" id="CEK41978.1"/>
    </source>
</evidence>
<organism evidence="1">
    <name type="scientific">Pseudomonas fluorescens (strain SBW25)</name>
    <dbReference type="NCBI Taxonomy" id="216595"/>
    <lineage>
        <taxon>Bacteria</taxon>
        <taxon>Pseudomonadati</taxon>
        <taxon>Pseudomonadota</taxon>
        <taxon>Gammaproteobacteria</taxon>
        <taxon>Pseudomonadales</taxon>
        <taxon>Pseudomonadaceae</taxon>
        <taxon>Pseudomonas</taxon>
    </lineage>
</organism>
<keyword evidence="1" id="KW-0614">Plasmid</keyword>
<dbReference type="AlphaFoldDB" id="A0A0G4E4Q2"/>
<dbReference type="EMBL" id="LN713926">
    <property type="protein sequence ID" value="CEK41978.1"/>
    <property type="molecule type" value="Genomic_DNA"/>
</dbReference>
<reference evidence="1" key="1">
    <citation type="submission" date="2014-12" db="EMBL/GenBank/DDBJ databases">
        <authorList>
            <person name="Hall J."/>
        </authorList>
    </citation>
    <scope>NUCLEOTIDE SEQUENCE [LARGE SCALE GENOMIC DNA]</scope>
    <source>
        <strain evidence="1">SBW25</strain>
        <plasmid evidence="1">pQBR57</plasmid>
    </source>
</reference>
<dbReference type="RefSeq" id="WP_192963200.1">
    <property type="nucleotide sequence ID" value="NZ_LN713926.1"/>
</dbReference>
<reference evidence="1" key="2">
    <citation type="submission" date="2015-06" db="EMBL/GenBank/DDBJ databases">
        <title>Environmentally co-occuring mercury resistance plasmids are genetically and phenotypically diverse and confer variable context-dependent fitness effects.</title>
        <authorList>
            <person name="Hall J.P.J."/>
            <person name="Harrison E."/>
            <person name="Lilley A.K."/>
            <person name="Paterson S."/>
            <person name="Spiers A.J."/>
            <person name="Brockhurst M.A."/>
        </authorList>
    </citation>
    <scope>NUCLEOTIDE SEQUENCE [LARGE SCALE GENOMIC DNA]</scope>
    <source>
        <strain evidence="1">SBW25</strain>
        <plasmid evidence="1">pQBR57</plasmid>
    </source>
</reference>